<evidence type="ECO:0000313" key="1">
    <source>
        <dbReference type="EMBL" id="EGC69777.1"/>
    </source>
</evidence>
<evidence type="ECO:0000313" key="2">
    <source>
        <dbReference type="Proteomes" id="UP000004835"/>
    </source>
</evidence>
<dbReference type="Proteomes" id="UP000004835">
    <property type="component" value="Unassembled WGS sequence"/>
</dbReference>
<dbReference type="AlphaFoldDB" id="F0EJG9"/>
<reference evidence="1 2" key="1">
    <citation type="submission" date="2011-01" db="EMBL/GenBank/DDBJ databases">
        <authorList>
            <person name="Muzny D."/>
            <person name="Qin X."/>
            <person name="Deng J."/>
            <person name="Jiang H."/>
            <person name="Liu Y."/>
            <person name="Qu J."/>
            <person name="Song X.-Z."/>
            <person name="Zhang L."/>
            <person name="Thornton R."/>
            <person name="Coyle M."/>
            <person name="Francisco L."/>
            <person name="Jackson L."/>
            <person name="Javaid M."/>
            <person name="Korchina V."/>
            <person name="Kovar C."/>
            <person name="Mata R."/>
            <person name="Mathew T."/>
            <person name="Ngo R."/>
            <person name="Nguyen L."/>
            <person name="Nguyen N."/>
            <person name="Okwuonu G."/>
            <person name="Ongeri F."/>
            <person name="Pham C."/>
            <person name="Simmons D."/>
            <person name="Wilczek-Boney K."/>
            <person name="Hale W."/>
            <person name="Jakkamsetti A."/>
            <person name="Pham P."/>
            <person name="Ruth R."/>
            <person name="San Lucas F."/>
            <person name="Warren J."/>
            <person name="Zhang J."/>
            <person name="Zhao Z."/>
            <person name="Zhou C."/>
            <person name="Zhu D."/>
            <person name="Lee S."/>
            <person name="Bess C."/>
            <person name="Blankenburg K."/>
            <person name="Forbes L."/>
            <person name="Fu Q."/>
            <person name="Gubbala S."/>
            <person name="Hirani K."/>
            <person name="Jayaseelan J.C."/>
            <person name="Lara F."/>
            <person name="Munidasa M."/>
            <person name="Palculict T."/>
            <person name="Patil S."/>
            <person name="Pu L.-L."/>
            <person name="Saada N."/>
            <person name="Tang L."/>
            <person name="Weissenberger G."/>
            <person name="Zhu Y."/>
            <person name="Hemphill L."/>
            <person name="Shang Y."/>
            <person name="Youmans B."/>
            <person name="Ayvaz T."/>
            <person name="Ross M."/>
            <person name="Santibanez J."/>
            <person name="Aqrawi P."/>
            <person name="Gross S."/>
            <person name="Joshi V."/>
            <person name="Fowler G."/>
            <person name="Nazareth L."/>
            <person name="Reid J."/>
            <person name="Worley K."/>
            <person name="Petrosino J."/>
            <person name="Highlander S."/>
            <person name="Gibbs R."/>
        </authorList>
    </citation>
    <scope>NUCLEOTIDE SEQUENCE [LARGE SCALE GENOMIC DNA]</scope>
    <source>
        <strain evidence="1 2">ATCC 12755</strain>
    </source>
</reference>
<comment type="caution">
    <text evidence="1">The sequence shown here is derived from an EMBL/GenBank/DDBJ whole genome shotgun (WGS) entry which is preliminary data.</text>
</comment>
<dbReference type="HOGENOM" id="CLU_3135345_0_0_9"/>
<organism evidence="1 2">
    <name type="scientific">Enterococcus casseliflavus ATCC 12755</name>
    <dbReference type="NCBI Taxonomy" id="888066"/>
    <lineage>
        <taxon>Bacteria</taxon>
        <taxon>Bacillati</taxon>
        <taxon>Bacillota</taxon>
        <taxon>Bacilli</taxon>
        <taxon>Lactobacillales</taxon>
        <taxon>Enterococcaceae</taxon>
        <taxon>Enterococcus</taxon>
    </lineage>
</organism>
<name>F0EJG9_ENTCA</name>
<protein>
    <submittedName>
        <fullName evidence="1">Uncharacterized protein</fullName>
    </submittedName>
</protein>
<gene>
    <name evidence="1" type="ORF">HMPREF9087_1165</name>
</gene>
<proteinExistence type="predicted"/>
<accession>F0EJG9</accession>
<dbReference type="EMBL" id="AEWT01000010">
    <property type="protein sequence ID" value="EGC69777.1"/>
    <property type="molecule type" value="Genomic_DNA"/>
</dbReference>
<sequence>MLLKKTIRKLTVAYSLKKIDAVLLCKKHKPNCKNILTLDFKALSKTFDR</sequence>